<sequence>MTKELISSLLNSENNTLNNEKENNKKKKKNKKKNKNILENKNNNKEEEELEGLDNEELKVLPNSLDVKNDKNIFEEGKSGKCFERDIFGLRKFYFYIFCISKEDQK</sequence>
<gene>
    <name evidence="1" type="ORF">MENTE1834_LOCUS24612</name>
</gene>
<evidence type="ECO:0000313" key="1">
    <source>
        <dbReference type="EMBL" id="CAK5077675.1"/>
    </source>
</evidence>
<evidence type="ECO:0000313" key="2">
    <source>
        <dbReference type="Proteomes" id="UP001497535"/>
    </source>
</evidence>
<dbReference type="Proteomes" id="UP001497535">
    <property type="component" value="Unassembled WGS sequence"/>
</dbReference>
<comment type="caution">
    <text evidence="1">The sequence shown here is derived from an EMBL/GenBank/DDBJ whole genome shotgun (WGS) entry which is preliminary data.</text>
</comment>
<name>A0ACB0ZFH4_MELEN</name>
<proteinExistence type="predicted"/>
<accession>A0ACB0ZFH4</accession>
<keyword evidence="2" id="KW-1185">Reference proteome</keyword>
<protein>
    <submittedName>
        <fullName evidence="1">Uncharacterized protein</fullName>
    </submittedName>
</protein>
<organism evidence="1 2">
    <name type="scientific">Meloidogyne enterolobii</name>
    <name type="common">Root-knot nematode worm</name>
    <name type="synonym">Meloidogyne mayaguensis</name>
    <dbReference type="NCBI Taxonomy" id="390850"/>
    <lineage>
        <taxon>Eukaryota</taxon>
        <taxon>Metazoa</taxon>
        <taxon>Ecdysozoa</taxon>
        <taxon>Nematoda</taxon>
        <taxon>Chromadorea</taxon>
        <taxon>Rhabditida</taxon>
        <taxon>Tylenchina</taxon>
        <taxon>Tylenchomorpha</taxon>
        <taxon>Tylenchoidea</taxon>
        <taxon>Meloidogynidae</taxon>
        <taxon>Meloidogyninae</taxon>
        <taxon>Meloidogyne</taxon>
    </lineage>
</organism>
<reference evidence="1" key="1">
    <citation type="submission" date="2023-11" db="EMBL/GenBank/DDBJ databases">
        <authorList>
            <person name="Poullet M."/>
        </authorList>
    </citation>
    <scope>NUCLEOTIDE SEQUENCE</scope>
    <source>
        <strain evidence="1">E1834</strain>
    </source>
</reference>
<dbReference type="EMBL" id="CAVMJV010000032">
    <property type="protein sequence ID" value="CAK5077675.1"/>
    <property type="molecule type" value="Genomic_DNA"/>
</dbReference>